<gene>
    <name evidence="1" type="ORF">PIBRA_LOCUS12070</name>
</gene>
<protein>
    <submittedName>
        <fullName evidence="1">Uncharacterized protein</fullName>
    </submittedName>
</protein>
<dbReference type="AlphaFoldDB" id="A0A9P0TQL3"/>
<organism evidence="1 2">
    <name type="scientific">Pieris brassicae</name>
    <name type="common">White butterfly</name>
    <name type="synonym">Large white butterfly</name>
    <dbReference type="NCBI Taxonomy" id="7116"/>
    <lineage>
        <taxon>Eukaryota</taxon>
        <taxon>Metazoa</taxon>
        <taxon>Ecdysozoa</taxon>
        <taxon>Arthropoda</taxon>
        <taxon>Hexapoda</taxon>
        <taxon>Insecta</taxon>
        <taxon>Pterygota</taxon>
        <taxon>Neoptera</taxon>
        <taxon>Endopterygota</taxon>
        <taxon>Lepidoptera</taxon>
        <taxon>Glossata</taxon>
        <taxon>Ditrysia</taxon>
        <taxon>Papilionoidea</taxon>
        <taxon>Pieridae</taxon>
        <taxon>Pierinae</taxon>
        <taxon>Pieris</taxon>
    </lineage>
</organism>
<proteinExistence type="predicted"/>
<keyword evidence="2" id="KW-1185">Reference proteome</keyword>
<name>A0A9P0TQL3_PIEBR</name>
<dbReference type="Proteomes" id="UP001152562">
    <property type="component" value="Unassembled WGS sequence"/>
</dbReference>
<comment type="caution">
    <text evidence="1">The sequence shown here is derived from an EMBL/GenBank/DDBJ whole genome shotgun (WGS) entry which is preliminary data.</text>
</comment>
<reference evidence="1" key="1">
    <citation type="submission" date="2022-05" db="EMBL/GenBank/DDBJ databases">
        <authorList>
            <person name="Okamura Y."/>
        </authorList>
    </citation>
    <scope>NUCLEOTIDE SEQUENCE</scope>
</reference>
<sequence>MQHGDEGFLKLPLKTGHCTQMDLEVKADENKLIIPGSSARLTSIVSDTRDARSVINLQVTNTGLAPAFFSCIDQWSRSSGRNKRCGYQEE</sequence>
<accession>A0A9P0TQL3</accession>
<evidence type="ECO:0000313" key="1">
    <source>
        <dbReference type="EMBL" id="CAH4036246.1"/>
    </source>
</evidence>
<dbReference type="EMBL" id="CALOZG010000063">
    <property type="protein sequence ID" value="CAH4036246.1"/>
    <property type="molecule type" value="Genomic_DNA"/>
</dbReference>
<evidence type="ECO:0000313" key="2">
    <source>
        <dbReference type="Proteomes" id="UP001152562"/>
    </source>
</evidence>